<keyword evidence="1" id="KW-1133">Transmembrane helix</keyword>
<evidence type="ECO:0000313" key="3">
    <source>
        <dbReference type="Proteomes" id="UP000617555"/>
    </source>
</evidence>
<dbReference type="EMBL" id="BMII01000001">
    <property type="protein sequence ID" value="GGB45167.1"/>
    <property type="molecule type" value="Genomic_DNA"/>
</dbReference>
<proteinExistence type="predicted"/>
<evidence type="ECO:0008006" key="4">
    <source>
        <dbReference type="Google" id="ProtNLM"/>
    </source>
</evidence>
<sequence>MLNKMTLSDIARNDLVLIGKTATLSMWGLFAYGFFVFSQDVTSILTFFAAFTATMHLLLILVVRLSAKGHYQPNINYAAILLWGVFALGELKPQPATS</sequence>
<keyword evidence="1" id="KW-0472">Membrane</keyword>
<keyword evidence="1" id="KW-0812">Transmembrane</keyword>
<keyword evidence="3" id="KW-1185">Reference proteome</keyword>
<feature type="transmembrane region" description="Helical" evidence="1">
    <location>
        <begin position="44"/>
        <end position="63"/>
    </location>
</feature>
<reference evidence="3" key="1">
    <citation type="journal article" date="2019" name="Int. J. Syst. Evol. Microbiol.">
        <title>The Global Catalogue of Microorganisms (GCM) 10K type strain sequencing project: providing services to taxonomists for standard genome sequencing and annotation.</title>
        <authorList>
            <consortium name="The Broad Institute Genomics Platform"/>
            <consortium name="The Broad Institute Genome Sequencing Center for Infectious Disease"/>
            <person name="Wu L."/>
            <person name="Ma J."/>
        </authorList>
    </citation>
    <scope>NUCLEOTIDE SEQUENCE [LARGE SCALE GENOMIC DNA]</scope>
    <source>
        <strain evidence="3">CGMCC 1.15339</strain>
    </source>
</reference>
<name>A0ABQ1IKX7_9GAMM</name>
<evidence type="ECO:0000256" key="1">
    <source>
        <dbReference type="SAM" id="Phobius"/>
    </source>
</evidence>
<organism evidence="2 3">
    <name type="scientific">Shewanella inventionis</name>
    <dbReference type="NCBI Taxonomy" id="1738770"/>
    <lineage>
        <taxon>Bacteria</taxon>
        <taxon>Pseudomonadati</taxon>
        <taxon>Pseudomonadota</taxon>
        <taxon>Gammaproteobacteria</taxon>
        <taxon>Alteromonadales</taxon>
        <taxon>Shewanellaceae</taxon>
        <taxon>Shewanella</taxon>
    </lineage>
</organism>
<comment type="caution">
    <text evidence="2">The sequence shown here is derived from an EMBL/GenBank/DDBJ whole genome shotgun (WGS) entry which is preliminary data.</text>
</comment>
<gene>
    <name evidence="2" type="ORF">GCM10011607_01520</name>
</gene>
<accession>A0ABQ1IKX7</accession>
<dbReference type="Proteomes" id="UP000617555">
    <property type="component" value="Unassembled WGS sequence"/>
</dbReference>
<feature type="transmembrane region" description="Helical" evidence="1">
    <location>
        <begin position="21"/>
        <end position="38"/>
    </location>
</feature>
<dbReference type="RefSeq" id="WP_188735887.1">
    <property type="nucleotide sequence ID" value="NZ_BMII01000001.1"/>
</dbReference>
<protein>
    <recommendedName>
        <fullName evidence="4">DUF1145 domain-containing protein</fullName>
    </recommendedName>
</protein>
<evidence type="ECO:0000313" key="2">
    <source>
        <dbReference type="EMBL" id="GGB45167.1"/>
    </source>
</evidence>